<dbReference type="InterPro" id="IPR000756">
    <property type="entry name" value="Diacylglycerol_kin_accessory"/>
</dbReference>
<organism evidence="8">
    <name type="scientific">Aplanochytrium stocchinoi</name>
    <dbReference type="NCBI Taxonomy" id="215587"/>
    <lineage>
        <taxon>Eukaryota</taxon>
        <taxon>Sar</taxon>
        <taxon>Stramenopiles</taxon>
        <taxon>Bigyra</taxon>
        <taxon>Labyrinthulomycetes</taxon>
        <taxon>Thraustochytrida</taxon>
        <taxon>Thraustochytriidae</taxon>
        <taxon>Aplanochytrium</taxon>
    </lineage>
</organism>
<evidence type="ECO:0000256" key="4">
    <source>
        <dbReference type="ARBA" id="ARBA00022777"/>
    </source>
</evidence>
<dbReference type="InterPro" id="IPR037607">
    <property type="entry name" value="DGK"/>
</dbReference>
<keyword evidence="3 6" id="KW-0547">Nucleotide-binding</keyword>
<dbReference type="EC" id="2.7.1.107" evidence="6"/>
<reference evidence="8" key="1">
    <citation type="submission" date="2021-01" db="EMBL/GenBank/DDBJ databases">
        <authorList>
            <person name="Corre E."/>
            <person name="Pelletier E."/>
            <person name="Niang G."/>
            <person name="Scheremetjew M."/>
            <person name="Finn R."/>
            <person name="Kale V."/>
            <person name="Holt S."/>
            <person name="Cochrane G."/>
            <person name="Meng A."/>
            <person name="Brown T."/>
            <person name="Cohen L."/>
        </authorList>
    </citation>
    <scope>NUCLEOTIDE SEQUENCE</scope>
    <source>
        <strain evidence="8">GSBS06</strain>
    </source>
</reference>
<keyword evidence="4 6" id="KW-0418">Kinase</keyword>
<dbReference type="EMBL" id="HBIN01023002">
    <property type="protein sequence ID" value="CAE0447730.1"/>
    <property type="molecule type" value="Transcribed_RNA"/>
</dbReference>
<evidence type="ECO:0000256" key="2">
    <source>
        <dbReference type="ARBA" id="ARBA00022679"/>
    </source>
</evidence>
<dbReference type="AlphaFoldDB" id="A0A7S3PR27"/>
<feature type="domain" description="DAGKc" evidence="7">
    <location>
        <begin position="25"/>
        <end position="178"/>
    </location>
</feature>
<evidence type="ECO:0000256" key="1">
    <source>
        <dbReference type="ARBA" id="ARBA00009280"/>
    </source>
</evidence>
<sequence>MGCNSSLPQDGADLTPFQLLEEDGNETEHIVVMVNGKSGGNKAKAILDLNLESYRLNERTWVWIYNLFDVEGRKTAMEQLKQFQDNSKTSPRVVACGGDGTVKWVISLLEANDCLKVPVGVIPFGTGNDFSRVCGWGGFTPKPLIGKHMCAFNRTVKNLSLSETHMFDVWKIEILLKNNGKFLTVKDKKEVLCEKETNEKVMVHEMINYFSIGADASIVFEFEKNRKNTQLKNKVEYAKQGTKQLVSAPAKLQKYIGKIQSNETEIDAKLGRKFLVWQNIGSYGGGMDIWAIKKPKNNGLMPQDFGDHKLELMSVMGTQYVPLSKGTGGAGIGKVAQVDNYSVSFKDDWENPVYFQVDGEGIKAYGVREVSISHRYEVKVLVKDGNNIKVSKSL</sequence>
<evidence type="ECO:0000256" key="5">
    <source>
        <dbReference type="ARBA" id="ARBA00022840"/>
    </source>
</evidence>
<dbReference type="InterPro" id="IPR017438">
    <property type="entry name" value="ATP-NAD_kinase_N"/>
</dbReference>
<dbReference type="Gene3D" id="3.40.50.10330">
    <property type="entry name" value="Probable inorganic polyphosphate/atp-NAD kinase, domain 1"/>
    <property type="match status" value="1"/>
</dbReference>
<evidence type="ECO:0000256" key="3">
    <source>
        <dbReference type="ARBA" id="ARBA00022741"/>
    </source>
</evidence>
<dbReference type="Gene3D" id="2.60.200.40">
    <property type="match status" value="1"/>
</dbReference>
<dbReference type="SMART" id="SM00046">
    <property type="entry name" value="DAGKc"/>
    <property type="match status" value="1"/>
</dbReference>
<keyword evidence="5 6" id="KW-0067">ATP-binding</keyword>
<evidence type="ECO:0000313" key="8">
    <source>
        <dbReference type="EMBL" id="CAE0447730.1"/>
    </source>
</evidence>
<dbReference type="PANTHER" id="PTHR11255">
    <property type="entry name" value="DIACYLGLYCEROL KINASE"/>
    <property type="match status" value="1"/>
</dbReference>
<dbReference type="Pfam" id="PF00609">
    <property type="entry name" value="DAGK_acc"/>
    <property type="match status" value="1"/>
</dbReference>
<comment type="catalytic activity">
    <reaction evidence="6">
        <text>a 1,2-diacyl-sn-glycerol + ATP = a 1,2-diacyl-sn-glycero-3-phosphate + ADP + H(+)</text>
        <dbReference type="Rhea" id="RHEA:10272"/>
        <dbReference type="ChEBI" id="CHEBI:15378"/>
        <dbReference type="ChEBI" id="CHEBI:17815"/>
        <dbReference type="ChEBI" id="CHEBI:30616"/>
        <dbReference type="ChEBI" id="CHEBI:58608"/>
        <dbReference type="ChEBI" id="CHEBI:456216"/>
        <dbReference type="EC" id="2.7.1.107"/>
    </reaction>
</comment>
<dbReference type="Pfam" id="PF00781">
    <property type="entry name" value="DAGK_cat"/>
    <property type="match status" value="1"/>
</dbReference>
<gene>
    <name evidence="8" type="ORF">ASTO00021_LOCUS17693</name>
</gene>
<dbReference type="GO" id="GO:0007200">
    <property type="term" value="P:phospholipase C-activating G protein-coupled receptor signaling pathway"/>
    <property type="evidence" value="ECO:0007669"/>
    <property type="project" value="InterPro"/>
</dbReference>
<dbReference type="SMART" id="SM00045">
    <property type="entry name" value="DAGKa"/>
    <property type="match status" value="1"/>
</dbReference>
<dbReference type="GO" id="GO:0016020">
    <property type="term" value="C:membrane"/>
    <property type="evidence" value="ECO:0007669"/>
    <property type="project" value="TreeGrafter"/>
</dbReference>
<dbReference type="GO" id="GO:0005524">
    <property type="term" value="F:ATP binding"/>
    <property type="evidence" value="ECO:0007669"/>
    <property type="project" value="UniProtKB-KW"/>
</dbReference>
<proteinExistence type="inferred from homology"/>
<dbReference type="SUPFAM" id="SSF111331">
    <property type="entry name" value="NAD kinase/diacylglycerol kinase-like"/>
    <property type="match status" value="1"/>
</dbReference>
<keyword evidence="2 6" id="KW-0808">Transferase</keyword>
<evidence type="ECO:0000256" key="6">
    <source>
        <dbReference type="RuleBase" id="RU361128"/>
    </source>
</evidence>
<comment type="similarity">
    <text evidence="1 6">Belongs to the eukaryotic diacylglycerol kinase family.</text>
</comment>
<accession>A0A7S3PR27</accession>
<dbReference type="InterPro" id="IPR016064">
    <property type="entry name" value="NAD/diacylglycerol_kinase_sf"/>
</dbReference>
<protein>
    <recommendedName>
        <fullName evidence="6">Diacylglycerol kinase</fullName>
        <shortName evidence="6">DAG kinase</shortName>
        <ecNumber evidence="6">2.7.1.107</ecNumber>
    </recommendedName>
</protein>
<dbReference type="GO" id="GO:0004143">
    <property type="term" value="F:ATP-dependent diacylglycerol kinase activity"/>
    <property type="evidence" value="ECO:0007669"/>
    <property type="project" value="UniProtKB-EC"/>
</dbReference>
<dbReference type="InterPro" id="IPR001206">
    <property type="entry name" value="Diacylglycerol_kinase_cat_dom"/>
</dbReference>
<dbReference type="PROSITE" id="PS50146">
    <property type="entry name" value="DAGK"/>
    <property type="match status" value="1"/>
</dbReference>
<name>A0A7S3PR27_9STRA</name>
<dbReference type="PANTHER" id="PTHR11255:SF121">
    <property type="entry name" value="DIACYLGLYCEROL KINASE (ATP)"/>
    <property type="match status" value="1"/>
</dbReference>
<evidence type="ECO:0000259" key="7">
    <source>
        <dbReference type="PROSITE" id="PS50146"/>
    </source>
</evidence>